<reference evidence="6 7" key="1">
    <citation type="submission" date="2023-09" db="EMBL/GenBank/DDBJ databases">
        <authorList>
            <person name="Wang M."/>
        </authorList>
    </citation>
    <scope>NUCLEOTIDE SEQUENCE [LARGE SCALE GENOMIC DNA]</scope>
    <source>
        <strain evidence="6">GT-2023</strain>
        <tissue evidence="6">Liver</tissue>
    </source>
</reference>
<feature type="transmembrane region" description="Helical" evidence="4">
    <location>
        <begin position="157"/>
        <end position="179"/>
    </location>
</feature>
<dbReference type="SUPFAM" id="SSF48726">
    <property type="entry name" value="Immunoglobulin"/>
    <property type="match status" value="1"/>
</dbReference>
<dbReference type="InterPro" id="IPR013783">
    <property type="entry name" value="Ig-like_fold"/>
</dbReference>
<dbReference type="Pfam" id="PF07686">
    <property type="entry name" value="V-set"/>
    <property type="match status" value="1"/>
</dbReference>
<dbReference type="PANTHER" id="PTHR11860">
    <property type="entry name" value="POLYMERIC-IMMUNOGLOBULIN RECEPTOR"/>
    <property type="match status" value="1"/>
</dbReference>
<dbReference type="InterPro" id="IPR050671">
    <property type="entry name" value="CD300_family_receptors"/>
</dbReference>
<accession>A0ABR3NX11</accession>
<evidence type="ECO:0000256" key="4">
    <source>
        <dbReference type="SAM" id="Phobius"/>
    </source>
</evidence>
<proteinExistence type="predicted"/>
<keyword evidence="7" id="KW-1185">Reference proteome</keyword>
<evidence type="ECO:0000313" key="6">
    <source>
        <dbReference type="EMBL" id="KAL1281420.1"/>
    </source>
</evidence>
<sequence>MVVACEMKEILTFTAHERGKVEICCPYQSKYKEHKKYLCRGECQRLYKDKVVESGSAAKDERFSLTDNKTAHVFTVTITDLRIEDRGQYWCGIETGFKWASPKPTTSSSCYSKPTTANTASNRLDVTSSSSSPSVLLLFSSSADAVSPKPQPDFTSIIMLSVMGMLLGFGFLLFIFLGCRQKKEAVRLRGVIHVLAENLPTKEVTHSVCHYEEIICTDSYVWALMYLLNTTPMTLTSLILLSCFKLFRKIRLCNC</sequence>
<evidence type="ECO:0000259" key="5">
    <source>
        <dbReference type="Pfam" id="PF07686"/>
    </source>
</evidence>
<keyword evidence="2 4" id="KW-0812">Transmembrane</keyword>
<protein>
    <recommendedName>
        <fullName evidence="5">Immunoglobulin V-set domain-containing protein</fullName>
    </recommendedName>
</protein>
<name>A0ABR3NX11_9TELE</name>
<dbReference type="CDD" id="cd05716">
    <property type="entry name" value="IgV_pIgR_like"/>
    <property type="match status" value="1"/>
</dbReference>
<comment type="subcellular location">
    <subcellularLocation>
        <location evidence="1">Membrane</location>
    </subcellularLocation>
</comment>
<organism evidence="6 7">
    <name type="scientific">Cirrhinus molitorella</name>
    <name type="common">mud carp</name>
    <dbReference type="NCBI Taxonomy" id="172907"/>
    <lineage>
        <taxon>Eukaryota</taxon>
        <taxon>Metazoa</taxon>
        <taxon>Chordata</taxon>
        <taxon>Craniata</taxon>
        <taxon>Vertebrata</taxon>
        <taxon>Euteleostomi</taxon>
        <taxon>Actinopterygii</taxon>
        <taxon>Neopterygii</taxon>
        <taxon>Teleostei</taxon>
        <taxon>Ostariophysi</taxon>
        <taxon>Cypriniformes</taxon>
        <taxon>Cyprinidae</taxon>
        <taxon>Labeoninae</taxon>
        <taxon>Labeonini</taxon>
        <taxon>Cirrhinus</taxon>
    </lineage>
</organism>
<evidence type="ECO:0000256" key="1">
    <source>
        <dbReference type="ARBA" id="ARBA00004370"/>
    </source>
</evidence>
<evidence type="ECO:0000256" key="2">
    <source>
        <dbReference type="ARBA" id="ARBA00022692"/>
    </source>
</evidence>
<gene>
    <name evidence="6" type="ORF">QQF64_000223</name>
</gene>
<dbReference type="EMBL" id="JAYMGO010000001">
    <property type="protein sequence ID" value="KAL1281420.1"/>
    <property type="molecule type" value="Genomic_DNA"/>
</dbReference>
<evidence type="ECO:0000313" key="7">
    <source>
        <dbReference type="Proteomes" id="UP001558613"/>
    </source>
</evidence>
<keyword evidence="3 4" id="KW-0472">Membrane</keyword>
<evidence type="ECO:0000256" key="3">
    <source>
        <dbReference type="ARBA" id="ARBA00023136"/>
    </source>
</evidence>
<dbReference type="PANTHER" id="PTHR11860:SF118">
    <property type="entry name" value="CMRF35-LIKE MOLECULE 3-RELATED"/>
    <property type="match status" value="1"/>
</dbReference>
<keyword evidence="4" id="KW-1133">Transmembrane helix</keyword>
<dbReference type="InterPro" id="IPR013106">
    <property type="entry name" value="Ig_V-set"/>
</dbReference>
<dbReference type="Gene3D" id="2.60.40.10">
    <property type="entry name" value="Immunoglobulins"/>
    <property type="match status" value="1"/>
</dbReference>
<comment type="caution">
    <text evidence="6">The sequence shown here is derived from an EMBL/GenBank/DDBJ whole genome shotgun (WGS) entry which is preliminary data.</text>
</comment>
<dbReference type="InterPro" id="IPR036179">
    <property type="entry name" value="Ig-like_dom_sf"/>
</dbReference>
<dbReference type="Proteomes" id="UP001558613">
    <property type="component" value="Unassembled WGS sequence"/>
</dbReference>
<feature type="domain" description="Immunoglobulin V-set" evidence="5">
    <location>
        <begin position="13"/>
        <end position="95"/>
    </location>
</feature>